<gene>
    <name evidence="9" type="primary">nuoL</name>
    <name evidence="9" type="ORF">FE263_14895</name>
</gene>
<dbReference type="Gene3D" id="1.20.5.2700">
    <property type="match status" value="1"/>
</dbReference>
<dbReference type="GO" id="GO:0015990">
    <property type="term" value="P:electron transport coupled proton transport"/>
    <property type="evidence" value="ECO:0007669"/>
    <property type="project" value="TreeGrafter"/>
</dbReference>
<feature type="transmembrane region" description="Helical" evidence="6">
    <location>
        <begin position="252"/>
        <end position="270"/>
    </location>
</feature>
<dbReference type="InterPro" id="IPR003945">
    <property type="entry name" value="NU5C-like"/>
</dbReference>
<keyword evidence="2 5" id="KW-0812">Transmembrane</keyword>
<feature type="transmembrane region" description="Helical" evidence="6">
    <location>
        <begin position="378"/>
        <end position="400"/>
    </location>
</feature>
<evidence type="ECO:0000259" key="7">
    <source>
        <dbReference type="Pfam" id="PF00361"/>
    </source>
</evidence>
<feature type="transmembrane region" description="Helical" evidence="6">
    <location>
        <begin position="141"/>
        <end position="161"/>
    </location>
</feature>
<dbReference type="GO" id="GO:0012505">
    <property type="term" value="C:endomembrane system"/>
    <property type="evidence" value="ECO:0007669"/>
    <property type="project" value="UniProtKB-SubCell"/>
</dbReference>
<evidence type="ECO:0000256" key="5">
    <source>
        <dbReference type="RuleBase" id="RU000320"/>
    </source>
</evidence>
<feature type="domain" description="NADH-Ubiquinone oxidoreductase (complex I) chain 5 N-terminal" evidence="8">
    <location>
        <begin position="70"/>
        <end position="120"/>
    </location>
</feature>
<dbReference type="Proteomes" id="UP000305654">
    <property type="component" value="Unassembled WGS sequence"/>
</dbReference>
<evidence type="ECO:0000256" key="3">
    <source>
        <dbReference type="ARBA" id="ARBA00022989"/>
    </source>
</evidence>
<sequence>MQQLLALVPALPLLAAVLLMLAATRIGTNGVRILGVGSVALSALLACRIAVAQIGAGWAVQPFDVTLWHWMRIGDFAPDVTLHLDGLSLVMMLVITVIGFLIHLYASAYLDGDPGYARFFACMNLFVAAMLTLVLANDLLLLYVGWEGVGLCSYLLIGFWYDDPANGRAARKAFIVTRVGDTALISGLFLLATSFGTLSIPSLMQHATTSWPIGTAMPTLAAFLLLGGALGKSAQLPLQTWLVDAMAGPTPVSALIHAATMVTAGVYLIARTHVLFALAPDALLVTGLIGAATLLLSGASALVQTDIKRVLAYSTISQIGYMFLALGVGAWDAAIFHLVTHAFFKALLFLAAGAVILRMHHEQDITRMGGLRTAMPGVFVVFAIGSASLAALPLVTAGFYSKEAILGGAWDSGPSGRLLWCAGVVGAFLTALYIFRLLFIVFLGEQHRHPHGVTGWRIGVPLGVLAILAVVGGGLQTPALLGGIAIMPGILGGVFGSASHEGALALLPLVLASLVPLAGIALAWRWYGGGLASRFETQFTGLLLRGWDFDRAYDRMIVQPLMWLVRVNHHDIVDSFYEGLGKLAQRTHAGLSLSENGRVRWYAGWLAAGSVAALAIAVLS</sequence>
<feature type="transmembrane region" description="Helical" evidence="6">
    <location>
        <begin position="6"/>
        <end position="26"/>
    </location>
</feature>
<protein>
    <submittedName>
        <fullName evidence="9">NADH-quinone oxidoreductase subunit L</fullName>
    </submittedName>
</protein>
<evidence type="ECO:0000256" key="6">
    <source>
        <dbReference type="SAM" id="Phobius"/>
    </source>
</evidence>
<dbReference type="PRINTS" id="PR01435">
    <property type="entry name" value="NPOXDRDTASE5"/>
</dbReference>
<dbReference type="GO" id="GO:0003954">
    <property type="term" value="F:NADH dehydrogenase activity"/>
    <property type="evidence" value="ECO:0007669"/>
    <property type="project" value="TreeGrafter"/>
</dbReference>
<feature type="transmembrane region" description="Helical" evidence="6">
    <location>
        <begin position="420"/>
        <end position="443"/>
    </location>
</feature>
<evidence type="ECO:0000256" key="2">
    <source>
        <dbReference type="ARBA" id="ARBA00022692"/>
    </source>
</evidence>
<dbReference type="PANTHER" id="PTHR42829:SF2">
    <property type="entry name" value="NADH-UBIQUINONE OXIDOREDUCTASE CHAIN 5"/>
    <property type="match status" value="1"/>
</dbReference>
<feature type="transmembrane region" description="Helical" evidence="6">
    <location>
        <begin position="601"/>
        <end position="619"/>
    </location>
</feature>
<dbReference type="EMBL" id="VCDI01000005">
    <property type="protein sequence ID" value="TLU71751.1"/>
    <property type="molecule type" value="Genomic_DNA"/>
</dbReference>
<name>A0A5R9J804_9PROT</name>
<organism evidence="9 10">
    <name type="scientific">Lichenicoccus roseus</name>
    <dbReference type="NCBI Taxonomy" id="2683649"/>
    <lineage>
        <taxon>Bacteria</taxon>
        <taxon>Pseudomonadati</taxon>
        <taxon>Pseudomonadota</taxon>
        <taxon>Alphaproteobacteria</taxon>
        <taxon>Acetobacterales</taxon>
        <taxon>Acetobacteraceae</taxon>
        <taxon>Lichenicoccus</taxon>
    </lineage>
</organism>
<comment type="caution">
    <text evidence="9">The sequence shown here is derived from an EMBL/GenBank/DDBJ whole genome shotgun (WGS) entry which is preliminary data.</text>
</comment>
<feature type="transmembrane region" description="Helical" evidence="6">
    <location>
        <begin position="116"/>
        <end position="135"/>
    </location>
</feature>
<feature type="transmembrane region" description="Helical" evidence="6">
    <location>
        <begin position="33"/>
        <end position="60"/>
    </location>
</feature>
<dbReference type="InterPro" id="IPR001516">
    <property type="entry name" value="Proton_antipo_N"/>
</dbReference>
<dbReference type="PANTHER" id="PTHR42829">
    <property type="entry name" value="NADH-UBIQUINONE OXIDOREDUCTASE CHAIN 5"/>
    <property type="match status" value="1"/>
</dbReference>
<feature type="transmembrane region" description="Helical" evidence="6">
    <location>
        <begin position="210"/>
        <end position="231"/>
    </location>
</feature>
<feature type="transmembrane region" description="Helical" evidence="6">
    <location>
        <begin position="455"/>
        <end position="473"/>
    </location>
</feature>
<dbReference type="GO" id="GO:0008137">
    <property type="term" value="F:NADH dehydrogenase (ubiquinone) activity"/>
    <property type="evidence" value="ECO:0007669"/>
    <property type="project" value="InterPro"/>
</dbReference>
<dbReference type="AlphaFoldDB" id="A0A5R9J804"/>
<dbReference type="Pfam" id="PF00361">
    <property type="entry name" value="Proton_antipo_M"/>
    <property type="match status" value="1"/>
</dbReference>
<dbReference type="GO" id="GO:0042773">
    <property type="term" value="P:ATP synthesis coupled electron transport"/>
    <property type="evidence" value="ECO:0007669"/>
    <property type="project" value="InterPro"/>
</dbReference>
<keyword evidence="10" id="KW-1185">Reference proteome</keyword>
<reference evidence="9 10" key="1">
    <citation type="submission" date="2019-05" db="EMBL/GenBank/DDBJ databases">
        <authorList>
            <person name="Pankratov T."/>
            <person name="Grouzdev D."/>
        </authorList>
    </citation>
    <scope>NUCLEOTIDE SEQUENCE [LARGE SCALE GENOMIC DNA]</scope>
    <source>
        <strain evidence="9 10">KEBCLARHB70R</strain>
    </source>
</reference>
<keyword evidence="4 6" id="KW-0472">Membrane</keyword>
<dbReference type="PRINTS" id="PR01434">
    <property type="entry name" value="NADHDHGNASE5"/>
</dbReference>
<dbReference type="GO" id="GO:0016020">
    <property type="term" value="C:membrane"/>
    <property type="evidence" value="ECO:0007669"/>
    <property type="project" value="UniProtKB-SubCell"/>
</dbReference>
<feature type="transmembrane region" description="Helical" evidence="6">
    <location>
        <begin position="310"/>
        <end position="328"/>
    </location>
</feature>
<feature type="transmembrane region" description="Helical" evidence="6">
    <location>
        <begin position="182"/>
        <end position="204"/>
    </location>
</feature>
<dbReference type="InterPro" id="IPR018393">
    <property type="entry name" value="NADHpl_OxRdtase_5_subgr"/>
</dbReference>
<evidence type="ECO:0000313" key="10">
    <source>
        <dbReference type="Proteomes" id="UP000305654"/>
    </source>
</evidence>
<evidence type="ECO:0000256" key="1">
    <source>
        <dbReference type="ARBA" id="ARBA00004127"/>
    </source>
</evidence>
<dbReference type="Pfam" id="PF00662">
    <property type="entry name" value="Proton_antipo_N"/>
    <property type="match status" value="1"/>
</dbReference>
<dbReference type="RefSeq" id="WP_138326821.1">
    <property type="nucleotide sequence ID" value="NZ_VCDI01000005.1"/>
</dbReference>
<dbReference type="NCBIfam" id="TIGR01974">
    <property type="entry name" value="NDH_I_L"/>
    <property type="match status" value="1"/>
</dbReference>
<keyword evidence="3 6" id="KW-1133">Transmembrane helix</keyword>
<comment type="subcellular location">
    <subcellularLocation>
        <location evidence="1">Endomembrane system</location>
        <topology evidence="1">Multi-pass membrane protein</topology>
    </subcellularLocation>
    <subcellularLocation>
        <location evidence="5">Membrane</location>
        <topology evidence="5">Multi-pass membrane protein</topology>
    </subcellularLocation>
</comment>
<evidence type="ECO:0000256" key="4">
    <source>
        <dbReference type="ARBA" id="ARBA00023136"/>
    </source>
</evidence>
<dbReference type="OrthoDB" id="9811798at2"/>
<dbReference type="NCBIfam" id="NF005141">
    <property type="entry name" value="PRK06590.1"/>
    <property type="match status" value="1"/>
</dbReference>
<evidence type="ECO:0000259" key="8">
    <source>
        <dbReference type="Pfam" id="PF00662"/>
    </source>
</evidence>
<feature type="domain" description="NADH:quinone oxidoreductase/Mrp antiporter transmembrane" evidence="7">
    <location>
        <begin position="136"/>
        <end position="430"/>
    </location>
</feature>
<feature type="transmembrane region" description="Helical" evidence="6">
    <location>
        <begin position="282"/>
        <end position="303"/>
    </location>
</feature>
<accession>A0A5R9J804</accession>
<proteinExistence type="predicted"/>
<feature type="transmembrane region" description="Helical" evidence="6">
    <location>
        <begin position="334"/>
        <end position="357"/>
    </location>
</feature>
<feature type="transmembrane region" description="Helical" evidence="6">
    <location>
        <begin position="479"/>
        <end position="498"/>
    </location>
</feature>
<feature type="transmembrane region" description="Helical" evidence="6">
    <location>
        <begin position="80"/>
        <end position="104"/>
    </location>
</feature>
<evidence type="ECO:0000313" key="9">
    <source>
        <dbReference type="EMBL" id="TLU71751.1"/>
    </source>
</evidence>
<dbReference type="InterPro" id="IPR001750">
    <property type="entry name" value="ND/Mrp_TM"/>
</dbReference>
<feature type="transmembrane region" description="Helical" evidence="6">
    <location>
        <begin position="505"/>
        <end position="527"/>
    </location>
</feature>